<dbReference type="InterPro" id="IPR023616">
    <property type="entry name" value="Cyt_c_oxase-like_su1_dom"/>
</dbReference>
<dbReference type="GO" id="GO:0016020">
    <property type="term" value="C:membrane"/>
    <property type="evidence" value="ECO:0007669"/>
    <property type="project" value="UniProtKB-SubCell"/>
</dbReference>
<keyword evidence="5 7" id="KW-0472">Membrane</keyword>
<proteinExistence type="inferred from homology"/>
<evidence type="ECO:0000256" key="6">
    <source>
        <dbReference type="RuleBase" id="RU000370"/>
    </source>
</evidence>
<evidence type="ECO:0000256" key="4">
    <source>
        <dbReference type="ARBA" id="ARBA00022989"/>
    </source>
</evidence>
<dbReference type="InterPro" id="IPR000883">
    <property type="entry name" value="Cyt_C_Oxase_1"/>
</dbReference>
<keyword evidence="6" id="KW-0249">Electron transport</keyword>
<name>A0A1H7SKF4_STIAU</name>
<comment type="similarity">
    <text evidence="6">Belongs to the heme-copper respiratory oxidase family.</text>
</comment>
<feature type="transmembrane region" description="Helical" evidence="7">
    <location>
        <begin position="480"/>
        <end position="508"/>
    </location>
</feature>
<dbReference type="Pfam" id="PF00115">
    <property type="entry name" value="COX1"/>
    <property type="match status" value="1"/>
</dbReference>
<protein>
    <submittedName>
        <fullName evidence="9">Cytochrome c oxidase subunit 1</fullName>
    </submittedName>
</protein>
<keyword evidence="6" id="KW-0408">Iron</keyword>
<feature type="transmembrane region" description="Helical" evidence="7">
    <location>
        <begin position="332"/>
        <end position="355"/>
    </location>
</feature>
<keyword evidence="6" id="KW-0813">Transport</keyword>
<keyword evidence="6" id="KW-0349">Heme</keyword>
<sequence length="560" mass="61912">MTPSSSPTAEGVLPGHADAGGHAEHHHHPNYLVDGTTLKSWLLTIDHKRIGLMFLASVLFFFLVGGVFALALRVELLTPGPTVMDAMTYNRAFTLHGLIMIFLFMIPAIPAAFGNFMLPLMLGAKDVAFPRLNLASFYIYVTGAVLMVWGMLNGGLDTGWTFYAPYSIHTTTTVAPVLFGAFVIGFSSIATGLNFIVTVHTMRAPGITWFKLPLFVWAIYATSCIQVLATPVIGLLTLLVVGENLFDFGLFDPARGGDPVLFQHLFWFYSHPAVYIMVLPAFGVMSEVVATYSRKNIFGYRAVAYSSLGIAFVGFFAWGHHMFVSGQSTFDAGIFGVLTMLVGVFTAIKVFNWVGTVYKGAVDFRTPFAYFCGFLFFTVFGGMTGIAVGTVSLDVPWHDTYFVVAHFHFIMVGATIMAFLAALHYWFPKMFGRMYHEGWGLVSAALIILGFNATFIPQFLLGNYGMPRRYYEYPERFQALNVASTAGATLLAFGFIVIAIYLTYALFYGRASGKNPWRSTGYEWVSESPPPTHNFVGPQPVFPEEPHYYLAPKKDEVKDV</sequence>
<evidence type="ECO:0000256" key="5">
    <source>
        <dbReference type="ARBA" id="ARBA00023136"/>
    </source>
</evidence>
<feature type="transmembrane region" description="Helical" evidence="7">
    <location>
        <begin position="50"/>
        <end position="72"/>
    </location>
</feature>
<dbReference type="GO" id="GO:0004129">
    <property type="term" value="F:cytochrome-c oxidase activity"/>
    <property type="evidence" value="ECO:0007669"/>
    <property type="project" value="InterPro"/>
</dbReference>
<feature type="transmembrane region" description="Helical" evidence="7">
    <location>
        <begin position="137"/>
        <end position="156"/>
    </location>
</feature>
<evidence type="ECO:0000313" key="10">
    <source>
        <dbReference type="Proteomes" id="UP000182719"/>
    </source>
</evidence>
<dbReference type="InterPro" id="IPR023615">
    <property type="entry name" value="Cyt_c_Oxase_su1_BS"/>
</dbReference>
<keyword evidence="6" id="KW-0479">Metal-binding</keyword>
<dbReference type="EMBL" id="FOAP01000008">
    <property type="protein sequence ID" value="SEL72606.1"/>
    <property type="molecule type" value="Genomic_DNA"/>
</dbReference>
<feature type="transmembrane region" description="Helical" evidence="7">
    <location>
        <begin position="439"/>
        <end position="460"/>
    </location>
</feature>
<comment type="subcellular location">
    <subcellularLocation>
        <location evidence="1">Membrane</location>
        <topology evidence="1">Multi-pass membrane protein</topology>
    </subcellularLocation>
</comment>
<organism evidence="9 10">
    <name type="scientific">Stigmatella aurantiaca</name>
    <dbReference type="NCBI Taxonomy" id="41"/>
    <lineage>
        <taxon>Bacteria</taxon>
        <taxon>Pseudomonadati</taxon>
        <taxon>Myxococcota</taxon>
        <taxon>Myxococcia</taxon>
        <taxon>Myxococcales</taxon>
        <taxon>Cystobacterineae</taxon>
        <taxon>Archangiaceae</taxon>
        <taxon>Stigmatella</taxon>
    </lineage>
</organism>
<dbReference type="PANTHER" id="PTHR10422:SF18">
    <property type="entry name" value="CYTOCHROME C OXIDASE SUBUNIT 1"/>
    <property type="match status" value="1"/>
</dbReference>
<dbReference type="InterPro" id="IPR036927">
    <property type="entry name" value="Cyt_c_oxase-like_su1_sf"/>
</dbReference>
<dbReference type="PROSITE" id="PS50855">
    <property type="entry name" value="COX1"/>
    <property type="match status" value="1"/>
</dbReference>
<dbReference type="Proteomes" id="UP000182719">
    <property type="component" value="Unassembled WGS sequence"/>
</dbReference>
<dbReference type="PANTHER" id="PTHR10422">
    <property type="entry name" value="CYTOCHROME C OXIDASE SUBUNIT 1"/>
    <property type="match status" value="1"/>
</dbReference>
<evidence type="ECO:0000313" key="9">
    <source>
        <dbReference type="EMBL" id="SEL72606.1"/>
    </source>
</evidence>
<dbReference type="SUPFAM" id="SSF81442">
    <property type="entry name" value="Cytochrome c oxidase subunit I-like"/>
    <property type="match status" value="1"/>
</dbReference>
<dbReference type="GO" id="GO:0015990">
    <property type="term" value="P:electron transport coupled proton transport"/>
    <property type="evidence" value="ECO:0007669"/>
    <property type="project" value="TreeGrafter"/>
</dbReference>
<feature type="transmembrane region" description="Helical" evidence="7">
    <location>
        <begin position="302"/>
        <end position="320"/>
    </location>
</feature>
<dbReference type="Gene3D" id="1.20.210.10">
    <property type="entry name" value="Cytochrome c oxidase-like, subunit I domain"/>
    <property type="match status" value="1"/>
</dbReference>
<dbReference type="OrthoDB" id="9803294at2"/>
<dbReference type="AlphaFoldDB" id="A0A1H7SKF4"/>
<feature type="transmembrane region" description="Helical" evidence="7">
    <location>
        <begin position="401"/>
        <end position="427"/>
    </location>
</feature>
<keyword evidence="10" id="KW-1185">Reference proteome</keyword>
<keyword evidence="2 6" id="KW-0679">Respiratory chain</keyword>
<dbReference type="GO" id="GO:0022904">
    <property type="term" value="P:respiratory electron transport chain"/>
    <property type="evidence" value="ECO:0007669"/>
    <property type="project" value="TreeGrafter"/>
</dbReference>
<evidence type="ECO:0000256" key="7">
    <source>
        <dbReference type="SAM" id="Phobius"/>
    </source>
</evidence>
<dbReference type="GO" id="GO:0009060">
    <property type="term" value="P:aerobic respiration"/>
    <property type="evidence" value="ECO:0007669"/>
    <property type="project" value="InterPro"/>
</dbReference>
<dbReference type="GO" id="GO:0020037">
    <property type="term" value="F:heme binding"/>
    <property type="evidence" value="ECO:0007669"/>
    <property type="project" value="InterPro"/>
</dbReference>
<keyword evidence="3 6" id="KW-0812">Transmembrane</keyword>
<accession>A0A1H7SKF4</accession>
<feature type="domain" description="Cytochrome oxidase subunit I profile" evidence="8">
    <location>
        <begin position="41"/>
        <end position="543"/>
    </location>
</feature>
<evidence type="ECO:0000259" key="8">
    <source>
        <dbReference type="PROSITE" id="PS50855"/>
    </source>
</evidence>
<dbReference type="RefSeq" id="WP_075007407.1">
    <property type="nucleotide sequence ID" value="NZ_FOAP01000008.1"/>
</dbReference>
<evidence type="ECO:0000256" key="2">
    <source>
        <dbReference type="ARBA" id="ARBA00022660"/>
    </source>
</evidence>
<feature type="transmembrane region" description="Helical" evidence="7">
    <location>
        <begin position="92"/>
        <end position="116"/>
    </location>
</feature>
<feature type="transmembrane region" description="Helical" evidence="7">
    <location>
        <begin position="367"/>
        <end position="389"/>
    </location>
</feature>
<gene>
    <name evidence="9" type="ORF">SAMN05444354_1089</name>
</gene>
<evidence type="ECO:0000256" key="1">
    <source>
        <dbReference type="ARBA" id="ARBA00004141"/>
    </source>
</evidence>
<dbReference type="PRINTS" id="PR01165">
    <property type="entry name" value="CYCOXIDASEI"/>
</dbReference>
<feature type="transmembrane region" description="Helical" evidence="7">
    <location>
        <begin position="214"/>
        <end position="241"/>
    </location>
</feature>
<feature type="transmembrane region" description="Helical" evidence="7">
    <location>
        <begin position="176"/>
        <end position="202"/>
    </location>
</feature>
<keyword evidence="4 7" id="KW-1133">Transmembrane helix</keyword>
<dbReference type="PROSITE" id="PS00077">
    <property type="entry name" value="COX1_CUB"/>
    <property type="match status" value="1"/>
</dbReference>
<feature type="transmembrane region" description="Helical" evidence="7">
    <location>
        <begin position="266"/>
        <end position="290"/>
    </location>
</feature>
<reference evidence="10" key="1">
    <citation type="submission" date="2016-10" db="EMBL/GenBank/DDBJ databases">
        <authorList>
            <person name="Varghese N."/>
            <person name="Submissions S."/>
        </authorList>
    </citation>
    <scope>NUCLEOTIDE SEQUENCE [LARGE SCALE GENOMIC DNA]</scope>
    <source>
        <strain evidence="10">DSM 17044</strain>
    </source>
</reference>
<evidence type="ECO:0000256" key="3">
    <source>
        <dbReference type="ARBA" id="ARBA00022692"/>
    </source>
</evidence>